<evidence type="ECO:0000256" key="6">
    <source>
        <dbReference type="SAM" id="MobiDB-lite"/>
    </source>
</evidence>
<evidence type="ECO:0000256" key="5">
    <source>
        <dbReference type="SAM" id="Coils"/>
    </source>
</evidence>
<dbReference type="RefSeq" id="XP_052945258.1">
    <property type="nucleotide sequence ID" value="XM_053092810.1"/>
</dbReference>
<keyword evidence="10" id="KW-1185">Reference proteome</keyword>
<organism evidence="9 10">
    <name type="scientific">Dioszegia hungarica</name>
    <dbReference type="NCBI Taxonomy" id="4972"/>
    <lineage>
        <taxon>Eukaryota</taxon>
        <taxon>Fungi</taxon>
        <taxon>Dikarya</taxon>
        <taxon>Basidiomycota</taxon>
        <taxon>Agaricomycotina</taxon>
        <taxon>Tremellomycetes</taxon>
        <taxon>Tremellales</taxon>
        <taxon>Bulleribasidiaceae</taxon>
        <taxon>Dioszegia</taxon>
    </lineage>
</organism>
<dbReference type="SUPFAM" id="SSF46785">
    <property type="entry name" value="Winged helix' DNA-binding domain"/>
    <property type="match status" value="1"/>
</dbReference>
<dbReference type="EMBL" id="JAKWFO010000005">
    <property type="protein sequence ID" value="KAI9635481.1"/>
    <property type="molecule type" value="Genomic_DNA"/>
</dbReference>
<evidence type="ECO:0000259" key="7">
    <source>
        <dbReference type="PROSITE" id="PS50132"/>
    </source>
</evidence>
<dbReference type="AlphaFoldDB" id="A0AA38H8P6"/>
<evidence type="ECO:0000256" key="3">
    <source>
        <dbReference type="ARBA" id="ARBA00056935"/>
    </source>
</evidence>
<comment type="similarity">
    <text evidence="1">Belongs to the proteasome subunit S9 family.</text>
</comment>
<dbReference type="PROSITE" id="PS50250">
    <property type="entry name" value="PCI"/>
    <property type="match status" value="1"/>
</dbReference>
<feature type="region of interest" description="Disordered" evidence="6">
    <location>
        <begin position="1"/>
        <end position="25"/>
    </location>
</feature>
<dbReference type="Gene3D" id="1.25.40.570">
    <property type="match status" value="1"/>
</dbReference>
<name>A0AA38H8P6_9TREE</name>
<gene>
    <name evidence="9" type="ORF">MKK02DRAFT_44171</name>
</gene>
<evidence type="ECO:0000256" key="2">
    <source>
        <dbReference type="ARBA" id="ARBA00022942"/>
    </source>
</evidence>
<dbReference type="InterPro" id="IPR000717">
    <property type="entry name" value="PCI_dom"/>
</dbReference>
<dbReference type="SMART" id="SM00088">
    <property type="entry name" value="PINT"/>
    <property type="match status" value="1"/>
</dbReference>
<dbReference type="InterPro" id="IPR016137">
    <property type="entry name" value="RGS"/>
</dbReference>
<feature type="domain" description="PCI" evidence="8">
    <location>
        <begin position="221"/>
        <end position="394"/>
    </location>
</feature>
<feature type="domain" description="RGS" evidence="7">
    <location>
        <begin position="232"/>
        <end position="333"/>
    </location>
</feature>
<accession>A0AA38H8P6</accession>
<dbReference type="Pfam" id="PF18055">
    <property type="entry name" value="RPN6_N"/>
    <property type="match status" value="1"/>
</dbReference>
<dbReference type="GO" id="GO:0000502">
    <property type="term" value="C:proteasome complex"/>
    <property type="evidence" value="ECO:0007669"/>
    <property type="project" value="UniProtKB-KW"/>
</dbReference>
<dbReference type="InterPro" id="IPR050871">
    <property type="entry name" value="26S_Proteasome/COP9_Components"/>
</dbReference>
<dbReference type="InterPro" id="IPR040773">
    <property type="entry name" value="Rpn6_N"/>
</dbReference>
<evidence type="ECO:0000256" key="1">
    <source>
        <dbReference type="ARBA" id="ARBA00007454"/>
    </source>
</evidence>
<evidence type="ECO:0000313" key="9">
    <source>
        <dbReference type="EMBL" id="KAI9635481.1"/>
    </source>
</evidence>
<dbReference type="PANTHER" id="PTHR10678">
    <property type="entry name" value="26S PROTEASOME NON-ATPASE REGULATORY SUBUNIT 11/COP9 SIGNALOSOME COMPLEX SUBUNIT 2"/>
    <property type="match status" value="1"/>
</dbReference>
<dbReference type="PROSITE" id="PS50132">
    <property type="entry name" value="RGS"/>
    <property type="match status" value="1"/>
</dbReference>
<comment type="function">
    <text evidence="3">Component of the lid subcomplex of the 26S proteasome, a multiprotein complex involved in the ATP-dependent degradation of ubiquitinated proteins. In the complex, rpn-6.2 is required for proteasome assembly.</text>
</comment>
<protein>
    <recommendedName>
        <fullName evidence="4">Probable 26S proteasome regulatory subunit rpn-6.2</fullName>
    </recommendedName>
</protein>
<dbReference type="SMART" id="SM00753">
    <property type="entry name" value="PAM"/>
    <property type="match status" value="1"/>
</dbReference>
<dbReference type="Pfam" id="PF01399">
    <property type="entry name" value="PCI"/>
    <property type="match status" value="1"/>
</dbReference>
<dbReference type="GeneID" id="77732015"/>
<reference evidence="9" key="1">
    <citation type="journal article" date="2022" name="G3 (Bethesda)">
        <title>High quality genome of the basidiomycete yeast Dioszegia hungarica PDD-24b-2 isolated from cloud water.</title>
        <authorList>
            <person name="Jarrige D."/>
            <person name="Haridas S."/>
            <person name="Bleykasten-Grosshans C."/>
            <person name="Joly M."/>
            <person name="Nadalig T."/>
            <person name="Sancelme M."/>
            <person name="Vuilleumier S."/>
            <person name="Grigoriev I.V."/>
            <person name="Amato P."/>
            <person name="Bringel F."/>
        </authorList>
    </citation>
    <scope>NUCLEOTIDE SEQUENCE</scope>
    <source>
        <strain evidence="9">PDD-24b-2</strain>
    </source>
</reference>
<comment type="caution">
    <text evidence="9">The sequence shown here is derived from an EMBL/GenBank/DDBJ whole genome shotgun (WGS) entry which is preliminary data.</text>
</comment>
<keyword evidence="5" id="KW-0175">Coiled coil</keyword>
<dbReference type="Proteomes" id="UP001164286">
    <property type="component" value="Unassembled WGS sequence"/>
</dbReference>
<sequence>MAIPVAESSMSSQVAEAGRMASADPTKAEELYRGVLSRTAADEDDLRDQEVALGKLGALYRDHDKTKELAQLVTDSRTFMSQIAKAKTAKLIRTLIDYFPPTARDLQMQVVNDNIEWAKKERRVFLRQSLEIRLVGLQIEAQNYRQALTMTEGLLKELKQLDDKIILTEVFLLESRAAHAIQNLPRAKSALTSARTTANSVYCPPLLQAQLDIQAGAVNADDKDYKTAYSYFFEAFEGFAQADEKDPRSLKALKYMMLCKIMMSLPEDVPPLLLLKSAAPHLGRDLDAMRETAAALKARSLDMFKTTLKEYNQQLQQDPLIRFHLSLLYDTLLEQNLVRVIEPYSSVELSWIAQEVGQSLQVVEEKLSQMILDQVFHGVLNESQGTLEVYDEPVEDAMYSTALETLKQMGDVVKGLYEKATQVA</sequence>
<evidence type="ECO:0000256" key="4">
    <source>
        <dbReference type="ARBA" id="ARBA00069091"/>
    </source>
</evidence>
<evidence type="ECO:0000313" key="10">
    <source>
        <dbReference type="Proteomes" id="UP001164286"/>
    </source>
</evidence>
<dbReference type="InterPro" id="IPR040780">
    <property type="entry name" value="Rpn6_C_helix"/>
</dbReference>
<dbReference type="InterPro" id="IPR036390">
    <property type="entry name" value="WH_DNA-bd_sf"/>
</dbReference>
<evidence type="ECO:0000259" key="8">
    <source>
        <dbReference type="PROSITE" id="PS50250"/>
    </source>
</evidence>
<proteinExistence type="inferred from homology"/>
<dbReference type="FunFam" id="1.25.40.570:FF:000019">
    <property type="entry name" value="Proteasome regulatory non-ATPase subunit 6"/>
    <property type="match status" value="1"/>
</dbReference>
<keyword evidence="2 9" id="KW-0647">Proteasome</keyword>
<dbReference type="Pfam" id="PF18503">
    <property type="entry name" value="RPN6_C_helix"/>
    <property type="match status" value="1"/>
</dbReference>
<feature type="coiled-coil region" evidence="5">
    <location>
        <begin position="127"/>
        <end position="161"/>
    </location>
</feature>